<sequence>MVQDLRAYISHQQLSEARYEIKRGIGVLSLGRKTVEDSREGFWSPEKPEGGPRRLEIFRRQNSRWEFVVVAISSPTVKGQICIPASEFGTGWKDLANVLSAFDPRGGVKNSRKSRGRLNDDPWSSVNFKPMEKMAYLQAASSWSWLSMSCKVLSSDGGSQDVVVVNPSSCTITPFLRDRCLVGTLEDWTGAVPSAKELERWCNSNWGIGSPVEVKDMNGPVYLIILPSRAKARGIRNGCWNFEGTRLDLIFWEDQCGYFAGVSQQGTATRLAREMMGKESVGGWYSTSTQRDRGAASRSVDQARDLPTTPSGTGLAKKGKRVVDGRDARGAPFRCAIWWREARFIEGIETSIYNRKKRGIKGSKRRDGQWTQPSGRRLKSRALSQAQDVGPNKIQLIKSIEASEGASDPRSFNGFNRIKGHNALKHTLAGLECGDICSEANRSSSGMDGGTSQKSWRNEQVEEDFEESLVELGQGHESLFEMHTEDVNQEEDLAIVSLEYNQIEPIASASPGDEDTRQDEGGDCLSDGGVVLVSLAWAKRKLKGFGKFLGISYGGMEDEVARLFVRIEEGKEQGCRQKQRQERAKES</sequence>
<dbReference type="AlphaFoldDB" id="A0A7J0EXR2"/>
<feature type="region of interest" description="Disordered" evidence="1">
    <location>
        <begin position="282"/>
        <end position="320"/>
    </location>
</feature>
<proteinExistence type="predicted"/>
<dbReference type="Proteomes" id="UP000585474">
    <property type="component" value="Unassembled WGS sequence"/>
</dbReference>
<evidence type="ECO:0000256" key="1">
    <source>
        <dbReference type="SAM" id="MobiDB-lite"/>
    </source>
</evidence>
<gene>
    <name evidence="3" type="ORF">Acr_07g0014060</name>
</gene>
<keyword evidence="4" id="KW-1185">Reference proteome</keyword>
<feature type="region of interest" description="Disordered" evidence="1">
    <location>
        <begin position="358"/>
        <end position="387"/>
    </location>
</feature>
<feature type="domain" description="DUF4283" evidence="2">
    <location>
        <begin position="179"/>
        <end position="255"/>
    </location>
</feature>
<dbReference type="EMBL" id="BJWL01000007">
    <property type="protein sequence ID" value="GFY91210.1"/>
    <property type="molecule type" value="Genomic_DNA"/>
</dbReference>
<evidence type="ECO:0000313" key="3">
    <source>
        <dbReference type="EMBL" id="GFY91210.1"/>
    </source>
</evidence>
<evidence type="ECO:0000259" key="2">
    <source>
        <dbReference type="Pfam" id="PF14111"/>
    </source>
</evidence>
<dbReference type="Pfam" id="PF14111">
    <property type="entry name" value="DUF4283"/>
    <property type="match status" value="1"/>
</dbReference>
<accession>A0A7J0EXR2</accession>
<dbReference type="InterPro" id="IPR025558">
    <property type="entry name" value="DUF4283"/>
</dbReference>
<organism evidence="3 4">
    <name type="scientific">Actinidia rufa</name>
    <dbReference type="NCBI Taxonomy" id="165716"/>
    <lineage>
        <taxon>Eukaryota</taxon>
        <taxon>Viridiplantae</taxon>
        <taxon>Streptophyta</taxon>
        <taxon>Embryophyta</taxon>
        <taxon>Tracheophyta</taxon>
        <taxon>Spermatophyta</taxon>
        <taxon>Magnoliopsida</taxon>
        <taxon>eudicotyledons</taxon>
        <taxon>Gunneridae</taxon>
        <taxon>Pentapetalae</taxon>
        <taxon>asterids</taxon>
        <taxon>Ericales</taxon>
        <taxon>Actinidiaceae</taxon>
        <taxon>Actinidia</taxon>
    </lineage>
</organism>
<name>A0A7J0EXR2_9ERIC</name>
<evidence type="ECO:0000313" key="4">
    <source>
        <dbReference type="Proteomes" id="UP000585474"/>
    </source>
</evidence>
<comment type="caution">
    <text evidence="3">The sequence shown here is derived from an EMBL/GenBank/DDBJ whole genome shotgun (WGS) entry which is preliminary data.</text>
</comment>
<protein>
    <recommendedName>
        <fullName evidence="2">DUF4283 domain-containing protein</fullName>
    </recommendedName>
</protein>
<reference evidence="3 4" key="1">
    <citation type="submission" date="2019-07" db="EMBL/GenBank/DDBJ databases">
        <title>De Novo Assembly of kiwifruit Actinidia rufa.</title>
        <authorList>
            <person name="Sugita-Konishi S."/>
            <person name="Sato K."/>
            <person name="Mori E."/>
            <person name="Abe Y."/>
            <person name="Kisaki G."/>
            <person name="Hamano K."/>
            <person name="Suezawa K."/>
            <person name="Otani M."/>
            <person name="Fukuda T."/>
            <person name="Manabe T."/>
            <person name="Gomi K."/>
            <person name="Tabuchi M."/>
            <person name="Akimitsu K."/>
            <person name="Kataoka I."/>
        </authorList>
    </citation>
    <scope>NUCLEOTIDE SEQUENCE [LARGE SCALE GENOMIC DNA]</scope>
    <source>
        <strain evidence="4">cv. Fuchu</strain>
    </source>
</reference>